<evidence type="ECO:0000256" key="3">
    <source>
        <dbReference type="ARBA" id="ARBA00022679"/>
    </source>
</evidence>
<dbReference type="PANTHER" id="PTHR12753:SF0">
    <property type="entry name" value="ALPHA N-TERMINAL PROTEIN METHYLTRANSFERASE 1"/>
    <property type="match status" value="1"/>
</dbReference>
<dbReference type="InterPro" id="IPR029063">
    <property type="entry name" value="SAM-dependent_MTases_sf"/>
</dbReference>
<feature type="binding site" evidence="11">
    <location>
        <begin position="139"/>
        <end position="140"/>
    </location>
    <ligand>
        <name>S-adenosyl-L-methionine</name>
        <dbReference type="ChEBI" id="CHEBI:59789"/>
    </ligand>
</feature>
<dbReference type="EC" id="2.1.1.244" evidence="5"/>
<organism evidence="12 13">
    <name type="scientific">Calocera cornea HHB12733</name>
    <dbReference type="NCBI Taxonomy" id="1353952"/>
    <lineage>
        <taxon>Eukaryota</taxon>
        <taxon>Fungi</taxon>
        <taxon>Dikarya</taxon>
        <taxon>Basidiomycota</taxon>
        <taxon>Agaricomycotina</taxon>
        <taxon>Dacrymycetes</taxon>
        <taxon>Dacrymycetales</taxon>
        <taxon>Dacrymycetaceae</taxon>
        <taxon>Calocera</taxon>
    </lineage>
</organism>
<feature type="binding site" evidence="11">
    <location>
        <position position="84"/>
    </location>
    <ligand>
        <name>S-adenosyl-L-methionine</name>
        <dbReference type="ChEBI" id="CHEBI:59789"/>
    </ligand>
</feature>
<dbReference type="EMBL" id="KV423945">
    <property type="protein sequence ID" value="KZT58952.1"/>
    <property type="molecule type" value="Genomic_DNA"/>
</dbReference>
<evidence type="ECO:0000256" key="4">
    <source>
        <dbReference type="ARBA" id="ARBA00022691"/>
    </source>
</evidence>
<comment type="catalytic activity">
    <reaction evidence="10">
        <text>N-terminal L-alanyl-L-prolyl-L-lysyl-[protein] + 3 S-adenosyl-L-methionine = N-terminal N,N,N-trimethyl-L-alanyl-L-prolyl-L-lysyl-[protein] + 3 S-adenosyl-L-homocysteine + 3 H(+)</text>
        <dbReference type="Rhea" id="RHEA:54712"/>
        <dbReference type="Rhea" id="RHEA-COMP:13785"/>
        <dbReference type="Rhea" id="RHEA-COMP:13971"/>
        <dbReference type="ChEBI" id="CHEBI:15378"/>
        <dbReference type="ChEBI" id="CHEBI:57856"/>
        <dbReference type="ChEBI" id="CHEBI:59789"/>
        <dbReference type="ChEBI" id="CHEBI:138057"/>
        <dbReference type="ChEBI" id="CHEBI:138315"/>
        <dbReference type="EC" id="2.1.1.244"/>
    </reaction>
</comment>
<comment type="catalytic activity">
    <reaction evidence="8">
        <text>N-terminal L-seryl-L-prolyl-L-lysyl-[protein] + 3 S-adenosyl-L-methionine = N-terminal N,N,N-trimethyl-L-seryl-L-prolyl-L-lysyl-[protein] + 3 S-adenosyl-L-homocysteine + 3 H(+)</text>
        <dbReference type="Rhea" id="RHEA:54724"/>
        <dbReference type="Rhea" id="RHEA-COMP:13789"/>
        <dbReference type="Rhea" id="RHEA-COMP:13973"/>
        <dbReference type="ChEBI" id="CHEBI:15378"/>
        <dbReference type="ChEBI" id="CHEBI:57856"/>
        <dbReference type="ChEBI" id="CHEBI:59789"/>
        <dbReference type="ChEBI" id="CHEBI:138061"/>
        <dbReference type="ChEBI" id="CHEBI:138317"/>
        <dbReference type="EC" id="2.1.1.244"/>
    </reaction>
</comment>
<evidence type="ECO:0000313" key="12">
    <source>
        <dbReference type="EMBL" id="KZT58952.1"/>
    </source>
</evidence>
<dbReference type="GO" id="GO:0005737">
    <property type="term" value="C:cytoplasm"/>
    <property type="evidence" value="ECO:0007669"/>
    <property type="project" value="TreeGrafter"/>
</dbReference>
<dbReference type="AlphaFoldDB" id="A0A165H7J0"/>
<dbReference type="Gene3D" id="3.40.50.150">
    <property type="entry name" value="Vaccinia Virus protein VP39"/>
    <property type="match status" value="1"/>
</dbReference>
<sequence length="269" mass="29491">MALKSGKSKAPDFAAGIAYWEALPPTLDTVLGGLAASSLPLVDAISSRQLILSLFPQLRTFSTSHNPRPLPTLPTPSPRALDVGAGIGRVTSNVLLHMFIFVDMVEPVESFLQTAIAESSSWKGIKQKQKGVRFIKTPLQDDALFSPLPPDDPKLLASVGREQEADSGYDVVWCQWCLGHLSTKDLVGFLKRAKKALRSGGYIVAKENVCADNEDGSARDEYDAEDSTLTRSHQAWLDAFQAAGLHVMQDDIQLGFPEYLYEVRTYVLR</sequence>
<dbReference type="Proteomes" id="UP000076842">
    <property type="component" value="Unassembled WGS sequence"/>
</dbReference>
<evidence type="ECO:0000256" key="2">
    <source>
        <dbReference type="ARBA" id="ARBA00022603"/>
    </source>
</evidence>
<keyword evidence="2" id="KW-0489">Methyltransferase</keyword>
<dbReference type="GO" id="GO:0071885">
    <property type="term" value="F:N-terminal protein N-methyltransferase activity"/>
    <property type="evidence" value="ECO:0007669"/>
    <property type="project" value="UniProtKB-EC"/>
</dbReference>
<dbReference type="GO" id="GO:0032259">
    <property type="term" value="P:methylation"/>
    <property type="evidence" value="ECO:0007669"/>
    <property type="project" value="UniProtKB-KW"/>
</dbReference>
<proteinExistence type="inferred from homology"/>
<feature type="binding site" evidence="11">
    <location>
        <position position="175"/>
    </location>
    <ligand>
        <name>S-adenosyl-L-methionine</name>
        <dbReference type="ChEBI" id="CHEBI:59789"/>
    </ligand>
</feature>
<evidence type="ECO:0000256" key="9">
    <source>
        <dbReference type="ARBA" id="ARBA00047885"/>
    </source>
</evidence>
<evidence type="ECO:0000256" key="8">
    <source>
        <dbReference type="ARBA" id="ARBA00047306"/>
    </source>
</evidence>
<comment type="similarity">
    <text evidence="1">Belongs to the methyltransferase superfamily. NTM1 family.</text>
</comment>
<evidence type="ECO:0000256" key="7">
    <source>
        <dbReference type="ARBA" id="ARBA00043129"/>
    </source>
</evidence>
<evidence type="ECO:0000256" key="11">
    <source>
        <dbReference type="PIRSR" id="PIRSR016958-1"/>
    </source>
</evidence>
<dbReference type="InParanoid" id="A0A165H7J0"/>
<keyword evidence="3" id="KW-0808">Transferase</keyword>
<dbReference type="InterPro" id="IPR008576">
    <property type="entry name" value="MeTrfase_NTM1"/>
</dbReference>
<dbReference type="STRING" id="1353952.A0A165H7J0"/>
<dbReference type="CDD" id="cd02440">
    <property type="entry name" value="AdoMet_MTases"/>
    <property type="match status" value="1"/>
</dbReference>
<accession>A0A165H7J0</accession>
<feature type="binding site" evidence="11">
    <location>
        <position position="89"/>
    </location>
    <ligand>
        <name>S-adenosyl-L-methionine</name>
        <dbReference type="ChEBI" id="CHEBI:59789"/>
    </ligand>
</feature>
<name>A0A165H7J0_9BASI</name>
<dbReference type="FunCoup" id="A0A165H7J0">
    <property type="interactions" value="501"/>
</dbReference>
<dbReference type="PIRSF" id="PIRSF016958">
    <property type="entry name" value="DUF858_MeTrfase_lik"/>
    <property type="match status" value="1"/>
</dbReference>
<reference evidence="12 13" key="1">
    <citation type="journal article" date="2016" name="Mol. Biol. Evol.">
        <title>Comparative Genomics of Early-Diverging Mushroom-Forming Fungi Provides Insights into the Origins of Lignocellulose Decay Capabilities.</title>
        <authorList>
            <person name="Nagy L.G."/>
            <person name="Riley R."/>
            <person name="Tritt A."/>
            <person name="Adam C."/>
            <person name="Daum C."/>
            <person name="Floudas D."/>
            <person name="Sun H."/>
            <person name="Yadav J.S."/>
            <person name="Pangilinan J."/>
            <person name="Larsson K.H."/>
            <person name="Matsuura K."/>
            <person name="Barry K."/>
            <person name="Labutti K."/>
            <person name="Kuo R."/>
            <person name="Ohm R.A."/>
            <person name="Bhattacharya S.S."/>
            <person name="Shirouzu T."/>
            <person name="Yoshinaga Y."/>
            <person name="Martin F.M."/>
            <person name="Grigoriev I.V."/>
            <person name="Hibbett D.S."/>
        </authorList>
    </citation>
    <scope>NUCLEOTIDE SEQUENCE [LARGE SCALE GENOMIC DNA]</scope>
    <source>
        <strain evidence="12 13">HHB12733</strain>
    </source>
</reference>
<dbReference type="OrthoDB" id="1298661at2759"/>
<dbReference type="SUPFAM" id="SSF53335">
    <property type="entry name" value="S-adenosyl-L-methionine-dependent methyltransferases"/>
    <property type="match status" value="1"/>
</dbReference>
<keyword evidence="4 11" id="KW-0949">S-adenosyl-L-methionine</keyword>
<evidence type="ECO:0000256" key="6">
    <source>
        <dbReference type="ARBA" id="ARBA00039449"/>
    </source>
</evidence>
<evidence type="ECO:0000313" key="13">
    <source>
        <dbReference type="Proteomes" id="UP000076842"/>
    </source>
</evidence>
<dbReference type="PANTHER" id="PTHR12753">
    <property type="entry name" value="AD-003 - RELATED"/>
    <property type="match status" value="1"/>
</dbReference>
<evidence type="ECO:0000256" key="1">
    <source>
        <dbReference type="ARBA" id="ARBA00009059"/>
    </source>
</evidence>
<comment type="catalytic activity">
    <reaction evidence="9">
        <text>N-terminal L-prolyl-L-prolyl-L-lysyl-[protein] + 2 S-adenosyl-L-methionine = N-terminal N,N-dimethyl-L-prolyl-L-prolyl-L-lysyl-[protein] + 2 S-adenosyl-L-homocysteine + 2 H(+)</text>
        <dbReference type="Rhea" id="RHEA:54736"/>
        <dbReference type="Rhea" id="RHEA-COMP:13787"/>
        <dbReference type="Rhea" id="RHEA-COMP:13974"/>
        <dbReference type="ChEBI" id="CHEBI:15378"/>
        <dbReference type="ChEBI" id="CHEBI:57856"/>
        <dbReference type="ChEBI" id="CHEBI:59789"/>
        <dbReference type="ChEBI" id="CHEBI:138059"/>
        <dbReference type="ChEBI" id="CHEBI:138318"/>
        <dbReference type="EC" id="2.1.1.244"/>
    </reaction>
</comment>
<evidence type="ECO:0000256" key="5">
    <source>
        <dbReference type="ARBA" id="ARBA00039112"/>
    </source>
</evidence>
<protein>
    <recommendedName>
        <fullName evidence="6">Alpha N-terminal protein methyltransferase 1</fullName>
        <ecNumber evidence="5">2.1.1.244</ecNumber>
    </recommendedName>
    <alternativeName>
        <fullName evidence="7">X-Pro-Lys N-terminal protein methyltransferase 1</fullName>
    </alternativeName>
</protein>
<evidence type="ECO:0000256" key="10">
    <source>
        <dbReference type="ARBA" id="ARBA00048167"/>
    </source>
</evidence>
<dbReference type="Pfam" id="PF05891">
    <property type="entry name" value="Methyltransf_PK"/>
    <property type="match status" value="1"/>
</dbReference>
<keyword evidence="13" id="KW-1185">Reference proteome</keyword>
<gene>
    <name evidence="12" type="ORF">CALCODRAFT_450751</name>
</gene>